<dbReference type="CDD" id="cd02209">
    <property type="entry name" value="cupin_XRE_C"/>
    <property type="match status" value="1"/>
</dbReference>
<dbReference type="Gene3D" id="1.10.260.40">
    <property type="entry name" value="lambda repressor-like DNA-binding domains"/>
    <property type="match status" value="1"/>
</dbReference>
<evidence type="ECO:0000313" key="4">
    <source>
        <dbReference type="Proteomes" id="UP000245631"/>
    </source>
</evidence>
<dbReference type="GO" id="GO:0005829">
    <property type="term" value="C:cytosol"/>
    <property type="evidence" value="ECO:0007669"/>
    <property type="project" value="TreeGrafter"/>
</dbReference>
<dbReference type="GO" id="GO:0003700">
    <property type="term" value="F:DNA-binding transcription factor activity"/>
    <property type="evidence" value="ECO:0007669"/>
    <property type="project" value="TreeGrafter"/>
</dbReference>
<accession>A0A8E2WIZ2</accession>
<evidence type="ECO:0000259" key="2">
    <source>
        <dbReference type="PROSITE" id="PS50943"/>
    </source>
</evidence>
<dbReference type="SUPFAM" id="SSF47413">
    <property type="entry name" value="lambda repressor-like DNA-binding domains"/>
    <property type="match status" value="1"/>
</dbReference>
<dbReference type="PROSITE" id="PS50943">
    <property type="entry name" value="HTH_CROC1"/>
    <property type="match status" value="1"/>
</dbReference>
<reference evidence="3 4" key="1">
    <citation type="submission" date="2018-05" db="EMBL/GenBank/DDBJ databases">
        <title>Genomic Encyclopedia of Type Strains, Phase IV (KMG-IV): sequencing the most valuable type-strain genomes for metagenomic binning, comparative biology and taxonomic classification.</title>
        <authorList>
            <person name="Goeker M."/>
        </authorList>
    </citation>
    <scope>NUCLEOTIDE SEQUENCE [LARGE SCALE GENOMIC DNA]</scope>
    <source>
        <strain evidence="3 4">DSM 2626</strain>
    </source>
</reference>
<dbReference type="SUPFAM" id="SSF51182">
    <property type="entry name" value="RmlC-like cupins"/>
    <property type="match status" value="1"/>
</dbReference>
<evidence type="ECO:0000256" key="1">
    <source>
        <dbReference type="ARBA" id="ARBA00023125"/>
    </source>
</evidence>
<dbReference type="InterPro" id="IPR013096">
    <property type="entry name" value="Cupin_2"/>
</dbReference>
<dbReference type="InterPro" id="IPR001387">
    <property type="entry name" value="Cro/C1-type_HTH"/>
</dbReference>
<dbReference type="Pfam" id="PF07883">
    <property type="entry name" value="Cupin_2"/>
    <property type="match status" value="1"/>
</dbReference>
<keyword evidence="1" id="KW-0238">DNA-binding</keyword>
<dbReference type="Proteomes" id="UP000245631">
    <property type="component" value="Unassembled WGS sequence"/>
</dbReference>
<evidence type="ECO:0000313" key="3">
    <source>
        <dbReference type="EMBL" id="PWJ93866.1"/>
    </source>
</evidence>
<dbReference type="EMBL" id="QGGH01000001">
    <property type="protein sequence ID" value="PWJ93866.1"/>
    <property type="molecule type" value="Genomic_DNA"/>
</dbReference>
<gene>
    <name evidence="3" type="ORF">C8D77_101546</name>
</gene>
<dbReference type="GO" id="GO:0003677">
    <property type="term" value="F:DNA binding"/>
    <property type="evidence" value="ECO:0007669"/>
    <property type="project" value="UniProtKB-KW"/>
</dbReference>
<feature type="domain" description="HTH cro/C1-type" evidence="2">
    <location>
        <begin position="2"/>
        <end position="39"/>
    </location>
</feature>
<protein>
    <submittedName>
        <fullName evidence="3">Helix-turn-helix protein</fullName>
    </submittedName>
</protein>
<sequence>MLSGVSKSMLSQIERGQANPTFAVLWGLTRALKIEISDLVEGTSAGSNTDTVEVITAPHTPEIKNADGSCHLRILSPPRLAGDTEWYEVEIAPGGCLESSAHAPRAFEHLTAFTGGFEVTSGGVTKILKTGETARYPADVPHRIRNTSKTAAKGLMVLLYR</sequence>
<dbReference type="PANTHER" id="PTHR46797:SF1">
    <property type="entry name" value="METHYLPHOSPHONATE SYNTHASE"/>
    <property type="match status" value="1"/>
</dbReference>
<proteinExistence type="predicted"/>
<dbReference type="Pfam" id="PF01381">
    <property type="entry name" value="HTH_3"/>
    <property type="match status" value="1"/>
</dbReference>
<dbReference type="AlphaFoldDB" id="A0A8E2WIZ2"/>
<dbReference type="InterPro" id="IPR011051">
    <property type="entry name" value="RmlC_Cupin_sf"/>
</dbReference>
<organism evidence="3 4">
    <name type="scientific">Rhizobium loti</name>
    <name type="common">Mesorhizobium loti</name>
    <dbReference type="NCBI Taxonomy" id="381"/>
    <lineage>
        <taxon>Bacteria</taxon>
        <taxon>Pseudomonadati</taxon>
        <taxon>Pseudomonadota</taxon>
        <taxon>Alphaproteobacteria</taxon>
        <taxon>Hyphomicrobiales</taxon>
        <taxon>Phyllobacteriaceae</taxon>
        <taxon>Mesorhizobium</taxon>
    </lineage>
</organism>
<dbReference type="CDD" id="cd00093">
    <property type="entry name" value="HTH_XRE"/>
    <property type="match status" value="1"/>
</dbReference>
<comment type="caution">
    <text evidence="3">The sequence shown here is derived from an EMBL/GenBank/DDBJ whole genome shotgun (WGS) entry which is preliminary data.</text>
</comment>
<dbReference type="Gene3D" id="2.60.120.10">
    <property type="entry name" value="Jelly Rolls"/>
    <property type="match status" value="1"/>
</dbReference>
<dbReference type="PANTHER" id="PTHR46797">
    <property type="entry name" value="HTH-TYPE TRANSCRIPTIONAL REGULATOR"/>
    <property type="match status" value="1"/>
</dbReference>
<dbReference type="InterPro" id="IPR050807">
    <property type="entry name" value="TransReg_Diox_bact_type"/>
</dbReference>
<name>A0A8E2WIZ2_RHILI</name>
<dbReference type="InterPro" id="IPR010982">
    <property type="entry name" value="Lambda_DNA-bd_dom_sf"/>
</dbReference>
<dbReference type="InterPro" id="IPR014710">
    <property type="entry name" value="RmlC-like_jellyroll"/>
</dbReference>